<name>A0A1Z3N9Q9_BDEBC</name>
<feature type="transmembrane region" description="Helical" evidence="1">
    <location>
        <begin position="99"/>
        <end position="117"/>
    </location>
</feature>
<accession>A0A1Z3N9Q9</accession>
<feature type="signal peptide" evidence="2">
    <location>
        <begin position="1"/>
        <end position="28"/>
    </location>
</feature>
<evidence type="ECO:0008006" key="5">
    <source>
        <dbReference type="Google" id="ProtNLM"/>
    </source>
</evidence>
<proteinExistence type="predicted"/>
<protein>
    <recommendedName>
        <fullName evidence="5">PA2779 family protein</fullName>
    </recommendedName>
</protein>
<keyword evidence="1" id="KW-0472">Membrane</keyword>
<keyword evidence="1" id="KW-1133">Transmembrane helix</keyword>
<dbReference type="Proteomes" id="UP000197003">
    <property type="component" value="Chromosome"/>
</dbReference>
<evidence type="ECO:0000256" key="1">
    <source>
        <dbReference type="SAM" id="Phobius"/>
    </source>
</evidence>
<gene>
    <name evidence="3" type="ORF">B9G79_11870</name>
</gene>
<dbReference type="Pfam" id="PF20332">
    <property type="entry name" value="DUF6627"/>
    <property type="match status" value="1"/>
</dbReference>
<evidence type="ECO:0000313" key="4">
    <source>
        <dbReference type="Proteomes" id="UP000197003"/>
    </source>
</evidence>
<dbReference type="RefSeq" id="WP_088565692.1">
    <property type="nucleotide sequence ID" value="NZ_CP020946.1"/>
</dbReference>
<feature type="chain" id="PRO_5012735088" description="PA2779 family protein" evidence="2">
    <location>
        <begin position="29"/>
        <end position="120"/>
    </location>
</feature>
<evidence type="ECO:0000256" key="2">
    <source>
        <dbReference type="SAM" id="SignalP"/>
    </source>
</evidence>
<sequence length="120" mass="13044">MLFSKPFKSVCALSMAAFISQAPAVAFAEVNRMIPTTTLIEELNREEATAQVQDFLSREDVQAALIQRGLSPAEASERLASLSVAELNDLSKQVQEAKAGGDILVTILIVVLIIFLIKRI</sequence>
<dbReference type="AlphaFoldDB" id="A0A1Z3N9Q9"/>
<reference evidence="3 4" key="1">
    <citation type="submission" date="2017-04" db="EMBL/GenBank/DDBJ databases">
        <title>Whole genome sequence of Bdellovibrio bacteriovorus strain SSB218315.</title>
        <authorList>
            <person name="Oyedara O."/>
            <person name="Rodriguez-Perez M.A."/>
        </authorList>
    </citation>
    <scope>NUCLEOTIDE SEQUENCE [LARGE SCALE GENOMIC DNA]</scope>
    <source>
        <strain evidence="3 4">SSB218315</strain>
    </source>
</reference>
<dbReference type="OrthoDB" id="5295881at2"/>
<dbReference type="InterPro" id="IPR046735">
    <property type="entry name" value="PA2779-like"/>
</dbReference>
<dbReference type="PIRSF" id="PIRSF029543">
    <property type="entry name" value="UCP029543"/>
    <property type="match status" value="1"/>
</dbReference>
<dbReference type="NCBIfam" id="NF033919">
    <property type="entry name" value="PA2779_fam"/>
    <property type="match status" value="1"/>
</dbReference>
<evidence type="ECO:0000313" key="3">
    <source>
        <dbReference type="EMBL" id="ASD64213.1"/>
    </source>
</evidence>
<dbReference type="InterPro" id="IPR016924">
    <property type="entry name" value="UCP029543"/>
</dbReference>
<keyword evidence="1" id="KW-0812">Transmembrane</keyword>
<organism evidence="3 4">
    <name type="scientific">Bdellovibrio bacteriovorus</name>
    <dbReference type="NCBI Taxonomy" id="959"/>
    <lineage>
        <taxon>Bacteria</taxon>
        <taxon>Pseudomonadati</taxon>
        <taxon>Bdellovibrionota</taxon>
        <taxon>Bdellovibrionia</taxon>
        <taxon>Bdellovibrionales</taxon>
        <taxon>Pseudobdellovibrionaceae</taxon>
        <taxon>Bdellovibrio</taxon>
    </lineage>
</organism>
<dbReference type="EMBL" id="CP020946">
    <property type="protein sequence ID" value="ASD64213.1"/>
    <property type="molecule type" value="Genomic_DNA"/>
</dbReference>
<keyword evidence="2" id="KW-0732">Signal</keyword>